<feature type="transmembrane region" description="Helical" evidence="2">
    <location>
        <begin position="212"/>
        <end position="234"/>
    </location>
</feature>
<dbReference type="STRING" id="5217.A0A4V1M4A7"/>
<proteinExistence type="predicted"/>
<dbReference type="InParanoid" id="A0A4V1M4A7"/>
<feature type="compositionally biased region" description="Basic and acidic residues" evidence="1">
    <location>
        <begin position="156"/>
        <end position="165"/>
    </location>
</feature>
<protein>
    <recommendedName>
        <fullName evidence="6">Protein PBN1</fullName>
    </recommendedName>
</protein>
<gene>
    <name evidence="4" type="ORF">M231_03062</name>
</gene>
<comment type="caution">
    <text evidence="4">The sequence shown here is derived from an EMBL/GenBank/DDBJ whole genome shotgun (WGS) entry which is preliminary data.</text>
</comment>
<dbReference type="OrthoDB" id="3360032at2759"/>
<sequence length="248" mass="28184">MFPYLTLLLLIWLILCDNVKADTEILNFRLPLSSPATPFELPPHTIELSSTQHQLQLQFNSSSPEHWVLLHFDEPYKEWTTRLSWPGSSPTRFTLTLYDLEPSENTALLHILSTPLAPEFPHPLLSLPLPFLMDYLRTFFSTSALPSLTELGTSRSPDKGHIKEENDGDDGLSQRQFSTGRNEKGQLWTFNTSAHLVLEPLNLGIPRTTLPLLIHLIIFGLGAICVVPIIIRLLERAQRWGEMKPKTK</sequence>
<feature type="chain" id="PRO_5020822605" description="Protein PBN1" evidence="3">
    <location>
        <begin position="22"/>
        <end position="248"/>
    </location>
</feature>
<keyword evidence="3" id="KW-0732">Signal</keyword>
<reference evidence="4 5" key="1">
    <citation type="submission" date="2016-06" db="EMBL/GenBank/DDBJ databases">
        <title>Evolution of pathogenesis and genome organization in the Tremellales.</title>
        <authorList>
            <person name="Cuomo C."/>
            <person name="Litvintseva A."/>
            <person name="Heitman J."/>
            <person name="Chen Y."/>
            <person name="Sun S."/>
            <person name="Springer D."/>
            <person name="Dromer F."/>
            <person name="Young S."/>
            <person name="Zeng Q."/>
            <person name="Chapman S."/>
            <person name="Gujja S."/>
            <person name="Saif S."/>
            <person name="Birren B."/>
        </authorList>
    </citation>
    <scope>NUCLEOTIDE SEQUENCE [LARGE SCALE GENOMIC DNA]</scope>
    <source>
        <strain evidence="4 5">ATCC 28783</strain>
    </source>
</reference>
<evidence type="ECO:0008006" key="6">
    <source>
        <dbReference type="Google" id="ProtNLM"/>
    </source>
</evidence>
<keyword evidence="2" id="KW-1133">Transmembrane helix</keyword>
<name>A0A4V1M4A7_TREME</name>
<dbReference type="VEuPathDB" id="FungiDB:TREMEDRAFT_60352"/>
<feature type="signal peptide" evidence="3">
    <location>
        <begin position="1"/>
        <end position="21"/>
    </location>
</feature>
<evidence type="ECO:0000256" key="3">
    <source>
        <dbReference type="SAM" id="SignalP"/>
    </source>
</evidence>
<dbReference type="EMBL" id="SDIL01000028">
    <property type="protein sequence ID" value="RXK39707.1"/>
    <property type="molecule type" value="Genomic_DNA"/>
</dbReference>
<feature type="region of interest" description="Disordered" evidence="1">
    <location>
        <begin position="151"/>
        <end position="177"/>
    </location>
</feature>
<keyword evidence="2" id="KW-0472">Membrane</keyword>
<keyword evidence="5" id="KW-1185">Reference proteome</keyword>
<evidence type="ECO:0000313" key="4">
    <source>
        <dbReference type="EMBL" id="RXK39707.1"/>
    </source>
</evidence>
<dbReference type="Proteomes" id="UP000289152">
    <property type="component" value="Unassembled WGS sequence"/>
</dbReference>
<evidence type="ECO:0000256" key="1">
    <source>
        <dbReference type="SAM" id="MobiDB-lite"/>
    </source>
</evidence>
<dbReference type="AlphaFoldDB" id="A0A4V1M4A7"/>
<organism evidence="4 5">
    <name type="scientific">Tremella mesenterica</name>
    <name type="common">Jelly fungus</name>
    <dbReference type="NCBI Taxonomy" id="5217"/>
    <lineage>
        <taxon>Eukaryota</taxon>
        <taxon>Fungi</taxon>
        <taxon>Dikarya</taxon>
        <taxon>Basidiomycota</taxon>
        <taxon>Agaricomycotina</taxon>
        <taxon>Tremellomycetes</taxon>
        <taxon>Tremellales</taxon>
        <taxon>Tremellaceae</taxon>
        <taxon>Tremella</taxon>
    </lineage>
</organism>
<keyword evidence="2" id="KW-0812">Transmembrane</keyword>
<accession>A0A4V1M4A7</accession>
<evidence type="ECO:0000313" key="5">
    <source>
        <dbReference type="Proteomes" id="UP000289152"/>
    </source>
</evidence>
<evidence type="ECO:0000256" key="2">
    <source>
        <dbReference type="SAM" id="Phobius"/>
    </source>
</evidence>